<dbReference type="EMBL" id="CP028811">
    <property type="protein sequence ID" value="AWA31025.1"/>
    <property type="molecule type" value="Genomic_DNA"/>
</dbReference>
<dbReference type="AlphaFoldDB" id="A0A2S0RHD0"/>
<evidence type="ECO:0008006" key="4">
    <source>
        <dbReference type="Google" id="ProtNLM"/>
    </source>
</evidence>
<reference evidence="2 3" key="1">
    <citation type="submission" date="2018-04" db="EMBL/GenBank/DDBJ databases">
        <title>Genome sequencing of Flavobacterium sp. HYN0048.</title>
        <authorList>
            <person name="Yi H."/>
            <person name="Baek C."/>
        </authorList>
    </citation>
    <scope>NUCLEOTIDE SEQUENCE [LARGE SCALE GENOMIC DNA]</scope>
    <source>
        <strain evidence="2 3">HYN0048</strain>
    </source>
</reference>
<keyword evidence="3" id="KW-1185">Reference proteome</keyword>
<evidence type="ECO:0000256" key="1">
    <source>
        <dbReference type="SAM" id="SignalP"/>
    </source>
</evidence>
<sequence length="147" mass="17018">MKYLKIIIPLIFFLLICFAANHSAERDKIHQDKLLHNNVKIHGIISSIKISGNHCFAVLGIKNVKSNFTIFNSNTQKEFFPYLIKNDKAEIYTHICENEIMIGDSIYFDSNNLMLKVFGKNQYELNVNLISEPTDIFFAKKNTQFPN</sequence>
<accession>A0A2S0RHD0</accession>
<evidence type="ECO:0000313" key="2">
    <source>
        <dbReference type="EMBL" id="AWA31025.1"/>
    </source>
</evidence>
<name>A0A2S0RHD0_9FLAO</name>
<keyword evidence="1" id="KW-0732">Signal</keyword>
<feature type="signal peptide" evidence="1">
    <location>
        <begin position="1"/>
        <end position="24"/>
    </location>
</feature>
<organism evidence="2 3">
    <name type="scientific">Flavobacterium magnum</name>
    <dbReference type="NCBI Taxonomy" id="2162713"/>
    <lineage>
        <taxon>Bacteria</taxon>
        <taxon>Pseudomonadati</taxon>
        <taxon>Bacteroidota</taxon>
        <taxon>Flavobacteriia</taxon>
        <taxon>Flavobacteriales</taxon>
        <taxon>Flavobacteriaceae</taxon>
        <taxon>Flavobacterium</taxon>
    </lineage>
</organism>
<evidence type="ECO:0000313" key="3">
    <source>
        <dbReference type="Proteomes" id="UP000244193"/>
    </source>
</evidence>
<protein>
    <recommendedName>
        <fullName evidence="4">DUF4369 domain-containing protein</fullName>
    </recommendedName>
</protein>
<gene>
    <name evidence="2" type="ORF">HYN48_13560</name>
</gene>
<proteinExistence type="predicted"/>
<dbReference type="Proteomes" id="UP000244193">
    <property type="component" value="Chromosome"/>
</dbReference>
<feature type="chain" id="PRO_5015508868" description="DUF4369 domain-containing protein" evidence="1">
    <location>
        <begin position="25"/>
        <end position="147"/>
    </location>
</feature>
<dbReference type="OrthoDB" id="1361727at2"/>
<dbReference type="KEGG" id="fmg:HYN48_13560"/>
<dbReference type="RefSeq" id="WP_108372598.1">
    <property type="nucleotide sequence ID" value="NZ_CP028811.1"/>
</dbReference>